<organism evidence="2 3">
    <name type="scientific">Galendromus occidentalis</name>
    <name type="common">western predatory mite</name>
    <dbReference type="NCBI Taxonomy" id="34638"/>
    <lineage>
        <taxon>Eukaryota</taxon>
        <taxon>Metazoa</taxon>
        <taxon>Ecdysozoa</taxon>
        <taxon>Arthropoda</taxon>
        <taxon>Chelicerata</taxon>
        <taxon>Arachnida</taxon>
        <taxon>Acari</taxon>
        <taxon>Parasitiformes</taxon>
        <taxon>Mesostigmata</taxon>
        <taxon>Gamasina</taxon>
        <taxon>Phytoseioidea</taxon>
        <taxon>Phytoseiidae</taxon>
        <taxon>Typhlodrominae</taxon>
        <taxon>Galendromus</taxon>
    </lineage>
</organism>
<dbReference type="AlphaFoldDB" id="A0AAJ6QP34"/>
<dbReference type="KEGG" id="goe:100907445"/>
<name>A0AAJ6QP34_9ACAR</name>
<feature type="compositionally biased region" description="Basic and acidic residues" evidence="1">
    <location>
        <begin position="389"/>
        <end position="402"/>
    </location>
</feature>
<feature type="region of interest" description="Disordered" evidence="1">
    <location>
        <begin position="127"/>
        <end position="146"/>
    </location>
</feature>
<evidence type="ECO:0000313" key="3">
    <source>
        <dbReference type="RefSeq" id="XP_003739231.2"/>
    </source>
</evidence>
<accession>A0AAJ6QP34</accession>
<feature type="region of interest" description="Disordered" evidence="1">
    <location>
        <begin position="24"/>
        <end position="45"/>
    </location>
</feature>
<evidence type="ECO:0000313" key="2">
    <source>
        <dbReference type="Proteomes" id="UP000694867"/>
    </source>
</evidence>
<dbReference type="Proteomes" id="UP000694867">
    <property type="component" value="Unplaced"/>
</dbReference>
<feature type="compositionally biased region" description="Polar residues" evidence="1">
    <location>
        <begin position="188"/>
        <end position="202"/>
    </location>
</feature>
<keyword evidence="2" id="KW-1185">Reference proteome</keyword>
<proteinExistence type="predicted"/>
<evidence type="ECO:0000256" key="1">
    <source>
        <dbReference type="SAM" id="MobiDB-lite"/>
    </source>
</evidence>
<feature type="compositionally biased region" description="Basic and acidic residues" evidence="1">
    <location>
        <begin position="285"/>
        <end position="294"/>
    </location>
</feature>
<sequence length="410" mass="45037">MSSPIPPTPRRGFWMNNIRRNDCPESEVAESTLNPPPMVSPMPPTPSPLAARVLCPIPRESARSPSSALRSKVLCSTPYRSNKPTRKTAPNRRASPFPLLIPTELTLSIIRESPLTAVEELTCGDHVEGKEDSMSSSTRPAEESATITERQCVAFGTPRGTSVATTAAATVTAGVATIQEIPESIQNTMGACASRKSSSTSEKNGEKSPPSAKPGKPLKTAHPPAVNDDAMDANDAIDEDDPAHSTKFKLKRDSIAVTKVRLMKTQVHQETTIGEEEEAEEQERDDSGRGEDHVHFDNHVSKQSIPNDSGVSLNSCPDNDLESLCQEDRERSNEDFSSIKFDGTLDCDSTSEISLASNVTLRSLRREKVVDDENRSFDFKALRQRTEQLIEDQREPNTKDLSRTNSIQRW</sequence>
<dbReference type="GeneID" id="100907445"/>
<feature type="region of interest" description="Disordered" evidence="1">
    <location>
        <begin position="267"/>
        <end position="294"/>
    </location>
</feature>
<dbReference type="RefSeq" id="XP_003739231.2">
    <property type="nucleotide sequence ID" value="XM_003739183.2"/>
</dbReference>
<feature type="region of interest" description="Disordered" evidence="1">
    <location>
        <begin position="389"/>
        <end position="410"/>
    </location>
</feature>
<feature type="region of interest" description="Disordered" evidence="1">
    <location>
        <begin position="60"/>
        <end position="95"/>
    </location>
</feature>
<gene>
    <name evidence="3" type="primary">LOC100907445</name>
</gene>
<protein>
    <submittedName>
        <fullName evidence="3">Serine/arginine repetitive matrix protein 1</fullName>
    </submittedName>
</protein>
<feature type="compositionally biased region" description="Polar residues" evidence="1">
    <location>
        <begin position="134"/>
        <end position="146"/>
    </location>
</feature>
<feature type="region of interest" description="Disordered" evidence="1">
    <location>
        <begin position="188"/>
        <end position="245"/>
    </location>
</feature>
<feature type="compositionally biased region" description="Acidic residues" evidence="1">
    <location>
        <begin position="229"/>
        <end position="241"/>
    </location>
</feature>
<feature type="compositionally biased region" description="Acidic residues" evidence="1">
    <location>
        <begin position="273"/>
        <end position="284"/>
    </location>
</feature>
<feature type="compositionally biased region" description="Pro residues" evidence="1">
    <location>
        <begin position="34"/>
        <end position="45"/>
    </location>
</feature>
<reference evidence="3" key="1">
    <citation type="submission" date="2025-08" db="UniProtKB">
        <authorList>
            <consortium name="RefSeq"/>
        </authorList>
    </citation>
    <scope>IDENTIFICATION</scope>
</reference>